<evidence type="ECO:0000313" key="2">
    <source>
        <dbReference type="Proteomes" id="UP001143545"/>
    </source>
</evidence>
<protein>
    <recommendedName>
        <fullName evidence="3">Type 1 periplasmic binding fold superfamily protein</fullName>
    </recommendedName>
</protein>
<gene>
    <name evidence="1" type="ORF">NBRC110019_09390</name>
</gene>
<accession>A0A9W6B5A1</accession>
<comment type="caution">
    <text evidence="1">The sequence shown here is derived from an EMBL/GenBank/DDBJ whole genome shotgun (WGS) entry which is preliminary data.</text>
</comment>
<evidence type="ECO:0000313" key="1">
    <source>
        <dbReference type="EMBL" id="GLB51900.1"/>
    </source>
</evidence>
<reference evidence="1" key="1">
    <citation type="submission" date="2022-07" db="EMBL/GenBank/DDBJ databases">
        <title>Taxonomy of Novel Oxalotrophic and Methylotrophic Bacteria.</title>
        <authorList>
            <person name="Sahin N."/>
            <person name="Tani A."/>
        </authorList>
    </citation>
    <scope>NUCLEOTIDE SEQUENCE</scope>
    <source>
        <strain evidence="1">AM327</strain>
    </source>
</reference>
<proteinExistence type="predicted"/>
<name>A0A9W6B5A1_9FLAO</name>
<organism evidence="1 2">
    <name type="scientific">Neptunitalea chrysea</name>
    <dbReference type="NCBI Taxonomy" id="1647581"/>
    <lineage>
        <taxon>Bacteria</taxon>
        <taxon>Pseudomonadati</taxon>
        <taxon>Bacteroidota</taxon>
        <taxon>Flavobacteriia</taxon>
        <taxon>Flavobacteriales</taxon>
        <taxon>Flavobacteriaceae</taxon>
        <taxon>Neptunitalea</taxon>
    </lineage>
</organism>
<sequence length="170" mass="17665">MSCSSDDDTPEVINEEEVITTMNVTLTNGSQVITLQSQDLDGDGPNDPVLTVSGNLAANTTYSGVIELLNETESPAEDVTEEVADENTDHQFFFITGGSAIASTSYSDTDDDGKPLGIDFSLVTGSAGTASLTITLIHQPDKDASGVSDGDITNAGGETDFTATYAITVE</sequence>
<keyword evidence="2" id="KW-1185">Reference proteome</keyword>
<dbReference type="Proteomes" id="UP001143545">
    <property type="component" value="Unassembled WGS sequence"/>
</dbReference>
<dbReference type="EMBL" id="BRVP01000005">
    <property type="protein sequence ID" value="GLB51900.1"/>
    <property type="molecule type" value="Genomic_DNA"/>
</dbReference>
<dbReference type="AlphaFoldDB" id="A0A9W6B5A1"/>
<evidence type="ECO:0008006" key="3">
    <source>
        <dbReference type="Google" id="ProtNLM"/>
    </source>
</evidence>